<protein>
    <recommendedName>
        <fullName evidence="3">Secreted protein</fullName>
    </recommendedName>
</protein>
<gene>
    <name evidence="1" type="ORF">OUZ56_018551</name>
</gene>
<evidence type="ECO:0008006" key="3">
    <source>
        <dbReference type="Google" id="ProtNLM"/>
    </source>
</evidence>
<organism evidence="1 2">
    <name type="scientific">Daphnia magna</name>
    <dbReference type="NCBI Taxonomy" id="35525"/>
    <lineage>
        <taxon>Eukaryota</taxon>
        <taxon>Metazoa</taxon>
        <taxon>Ecdysozoa</taxon>
        <taxon>Arthropoda</taxon>
        <taxon>Crustacea</taxon>
        <taxon>Branchiopoda</taxon>
        <taxon>Diplostraca</taxon>
        <taxon>Cladocera</taxon>
        <taxon>Anomopoda</taxon>
        <taxon>Daphniidae</taxon>
        <taxon>Daphnia</taxon>
    </lineage>
</organism>
<evidence type="ECO:0000313" key="1">
    <source>
        <dbReference type="EMBL" id="KAK4009438.1"/>
    </source>
</evidence>
<name>A0ABQ9Z9C0_9CRUS</name>
<keyword evidence="2" id="KW-1185">Reference proteome</keyword>
<comment type="caution">
    <text evidence="1">The sequence shown here is derived from an EMBL/GenBank/DDBJ whole genome shotgun (WGS) entry which is preliminary data.</text>
</comment>
<sequence length="67" mass="7900">MWFFISIFCLFGLVILRVCYCLGFFGLIEKLCGHPVEEVRSPTSERNAMHPVLLRDVISHRWERFAL</sequence>
<proteinExistence type="predicted"/>
<evidence type="ECO:0000313" key="2">
    <source>
        <dbReference type="Proteomes" id="UP001234178"/>
    </source>
</evidence>
<accession>A0ABQ9Z9C0</accession>
<reference evidence="1 2" key="1">
    <citation type="journal article" date="2023" name="Nucleic Acids Res.">
        <title>The hologenome of Daphnia magna reveals possible DNA methylation and microbiome-mediated evolution of the host genome.</title>
        <authorList>
            <person name="Chaturvedi A."/>
            <person name="Li X."/>
            <person name="Dhandapani V."/>
            <person name="Marshall H."/>
            <person name="Kissane S."/>
            <person name="Cuenca-Cambronero M."/>
            <person name="Asole G."/>
            <person name="Calvet F."/>
            <person name="Ruiz-Romero M."/>
            <person name="Marangio P."/>
            <person name="Guigo R."/>
            <person name="Rago D."/>
            <person name="Mirbahai L."/>
            <person name="Eastwood N."/>
            <person name="Colbourne J.K."/>
            <person name="Zhou J."/>
            <person name="Mallon E."/>
            <person name="Orsini L."/>
        </authorList>
    </citation>
    <scope>NUCLEOTIDE SEQUENCE [LARGE SCALE GENOMIC DNA]</scope>
    <source>
        <strain evidence="1">LRV0_1</strain>
    </source>
</reference>
<dbReference type="Proteomes" id="UP001234178">
    <property type="component" value="Unassembled WGS sequence"/>
</dbReference>
<dbReference type="EMBL" id="JAOYFB010000003">
    <property type="protein sequence ID" value="KAK4009438.1"/>
    <property type="molecule type" value="Genomic_DNA"/>
</dbReference>